<protein>
    <submittedName>
        <fullName evidence="1">Uncharacterized protein</fullName>
    </submittedName>
</protein>
<dbReference type="EMBL" id="GBXM01047890">
    <property type="protein sequence ID" value="JAH60687.1"/>
    <property type="molecule type" value="Transcribed_RNA"/>
</dbReference>
<reference evidence="1" key="1">
    <citation type="submission" date="2014-11" db="EMBL/GenBank/DDBJ databases">
        <authorList>
            <person name="Amaro Gonzalez C."/>
        </authorList>
    </citation>
    <scope>NUCLEOTIDE SEQUENCE</scope>
</reference>
<proteinExistence type="predicted"/>
<dbReference type="AlphaFoldDB" id="A0A0E9U4J5"/>
<reference evidence="1" key="2">
    <citation type="journal article" date="2015" name="Fish Shellfish Immunol.">
        <title>Early steps in the European eel (Anguilla anguilla)-Vibrio vulnificus interaction in the gills: Role of the RtxA13 toxin.</title>
        <authorList>
            <person name="Callol A."/>
            <person name="Pajuelo D."/>
            <person name="Ebbesson L."/>
            <person name="Teles M."/>
            <person name="MacKenzie S."/>
            <person name="Amaro C."/>
        </authorList>
    </citation>
    <scope>NUCLEOTIDE SEQUENCE</scope>
</reference>
<sequence length="50" mass="5731">MFLAYVVCPPTRTKCSRNVTGTFCQCCNIATTWQEHCEKVLCYLGLQQLQ</sequence>
<accession>A0A0E9U4J5</accession>
<organism evidence="1">
    <name type="scientific">Anguilla anguilla</name>
    <name type="common">European freshwater eel</name>
    <name type="synonym">Muraena anguilla</name>
    <dbReference type="NCBI Taxonomy" id="7936"/>
    <lineage>
        <taxon>Eukaryota</taxon>
        <taxon>Metazoa</taxon>
        <taxon>Chordata</taxon>
        <taxon>Craniata</taxon>
        <taxon>Vertebrata</taxon>
        <taxon>Euteleostomi</taxon>
        <taxon>Actinopterygii</taxon>
        <taxon>Neopterygii</taxon>
        <taxon>Teleostei</taxon>
        <taxon>Anguilliformes</taxon>
        <taxon>Anguillidae</taxon>
        <taxon>Anguilla</taxon>
    </lineage>
</organism>
<evidence type="ECO:0000313" key="1">
    <source>
        <dbReference type="EMBL" id="JAH60687.1"/>
    </source>
</evidence>
<name>A0A0E9U4J5_ANGAN</name>